<name>A0A812QX53_9DINO</name>
<evidence type="ECO:0000313" key="2">
    <source>
        <dbReference type="EMBL" id="CAE7407766.1"/>
    </source>
</evidence>
<reference evidence="2" key="1">
    <citation type="submission" date="2021-02" db="EMBL/GenBank/DDBJ databases">
        <authorList>
            <person name="Dougan E. K."/>
            <person name="Rhodes N."/>
            <person name="Thang M."/>
            <person name="Chan C."/>
        </authorList>
    </citation>
    <scope>NUCLEOTIDE SEQUENCE</scope>
</reference>
<evidence type="ECO:0000313" key="3">
    <source>
        <dbReference type="Proteomes" id="UP000601435"/>
    </source>
</evidence>
<protein>
    <submittedName>
        <fullName evidence="2">Uncharacterized protein</fullName>
    </submittedName>
</protein>
<feature type="non-terminal residue" evidence="2">
    <location>
        <position position="1"/>
    </location>
</feature>
<sequence length="51" mass="5528">DSSLARFHSHPLPPHGAHPCGSGEGAEQHGLPLEAVAQSFWTFENLPLLHF</sequence>
<organism evidence="2 3">
    <name type="scientific">Symbiodinium necroappetens</name>
    <dbReference type="NCBI Taxonomy" id="1628268"/>
    <lineage>
        <taxon>Eukaryota</taxon>
        <taxon>Sar</taxon>
        <taxon>Alveolata</taxon>
        <taxon>Dinophyceae</taxon>
        <taxon>Suessiales</taxon>
        <taxon>Symbiodiniaceae</taxon>
        <taxon>Symbiodinium</taxon>
    </lineage>
</organism>
<dbReference type="EMBL" id="CAJNJA010017784">
    <property type="protein sequence ID" value="CAE7407766.1"/>
    <property type="molecule type" value="Genomic_DNA"/>
</dbReference>
<feature type="region of interest" description="Disordered" evidence="1">
    <location>
        <begin position="1"/>
        <end position="31"/>
    </location>
</feature>
<accession>A0A812QX53</accession>
<dbReference type="AlphaFoldDB" id="A0A812QX53"/>
<gene>
    <name evidence="2" type="ORF">SNEC2469_LOCUS11199</name>
</gene>
<feature type="non-terminal residue" evidence="2">
    <location>
        <position position="51"/>
    </location>
</feature>
<evidence type="ECO:0000256" key="1">
    <source>
        <dbReference type="SAM" id="MobiDB-lite"/>
    </source>
</evidence>
<keyword evidence="3" id="KW-1185">Reference proteome</keyword>
<comment type="caution">
    <text evidence="2">The sequence shown here is derived from an EMBL/GenBank/DDBJ whole genome shotgun (WGS) entry which is preliminary data.</text>
</comment>
<dbReference type="Proteomes" id="UP000601435">
    <property type="component" value="Unassembled WGS sequence"/>
</dbReference>
<proteinExistence type="predicted"/>